<accession>A0A8A0RQR2</accession>
<evidence type="ECO:0000259" key="1">
    <source>
        <dbReference type="Pfam" id="PF16976"/>
    </source>
</evidence>
<evidence type="ECO:0000313" key="3">
    <source>
        <dbReference type="Proteomes" id="UP000662904"/>
    </source>
</evidence>
<protein>
    <recommendedName>
        <fullName evidence="1">Flp pilus assembly protein RcpC/CpaB domain-containing protein</fullName>
    </recommendedName>
</protein>
<gene>
    <name evidence="2" type="ORF">H0A61_03013</name>
</gene>
<dbReference type="InterPro" id="IPR031571">
    <property type="entry name" value="RcpC_dom"/>
</dbReference>
<dbReference type="Pfam" id="PF16976">
    <property type="entry name" value="RcpC"/>
    <property type="match status" value="1"/>
</dbReference>
<evidence type="ECO:0000313" key="2">
    <source>
        <dbReference type="EMBL" id="QSQ10603.1"/>
    </source>
</evidence>
<organism evidence="2 3">
    <name type="scientific">Koleobacter methoxysyntrophicus</name>
    <dbReference type="NCBI Taxonomy" id="2751313"/>
    <lineage>
        <taxon>Bacteria</taxon>
        <taxon>Bacillati</taxon>
        <taxon>Bacillota</taxon>
        <taxon>Clostridia</taxon>
        <taxon>Koleobacterales</taxon>
        <taxon>Koleobacteraceae</taxon>
        <taxon>Koleobacter</taxon>
    </lineage>
</organism>
<proteinExistence type="predicted"/>
<name>A0A8A0RQR2_9FIRM</name>
<dbReference type="EMBL" id="CP059066">
    <property type="protein sequence ID" value="QSQ10603.1"/>
    <property type="molecule type" value="Genomic_DNA"/>
</dbReference>
<keyword evidence="3" id="KW-1185">Reference proteome</keyword>
<dbReference type="RefSeq" id="WP_206707910.1">
    <property type="nucleotide sequence ID" value="NZ_CP059066.1"/>
</dbReference>
<dbReference type="AlphaFoldDB" id="A0A8A0RQR2"/>
<feature type="domain" description="Flp pilus assembly protein RcpC/CpaB" evidence="1">
    <location>
        <begin position="104"/>
        <end position="211"/>
    </location>
</feature>
<reference evidence="2" key="1">
    <citation type="submission" date="2020-07" db="EMBL/GenBank/DDBJ databases">
        <title>Koleobacter methoxysyntrophicus gen. nov., sp. nov., a novel anaerobic bacterium isolated from deep subsurface oil field and proposal of Koleobacterales ord. nov. in the phylum Firmicutes.</title>
        <authorList>
            <person name="Sakamoto S."/>
            <person name="Tamaki H."/>
        </authorList>
    </citation>
    <scope>NUCLEOTIDE SEQUENCE</scope>
    <source>
        <strain evidence="2">NRmbB1</strain>
    </source>
</reference>
<dbReference type="KEGG" id="kme:H0A61_03013"/>
<dbReference type="NCBIfam" id="TIGR03177">
    <property type="entry name" value="pilus_cpaB"/>
    <property type="match status" value="1"/>
</dbReference>
<dbReference type="Proteomes" id="UP000662904">
    <property type="component" value="Chromosome"/>
</dbReference>
<sequence>MFRKRTVKILLAFILAVGLSFAQYMYFKNQTSPEPTVAVYAALKDISAGGFTDGLLGAKQVPRSVVTGNMLVVGRDEASGYARIDIPAGSYITKEMLSGTRVPVIKPGMRRISITVNLSSALGGRLRPGDRVDIGWVPKDSGRDSEEASMIVEGITVYEVINSRAESISQIDSNSNRFEADRLIPAVVTLVVTPDQAVKIKDYESRGSLFLLGY</sequence>
<dbReference type="InterPro" id="IPR017592">
    <property type="entry name" value="Pilus_assmbl_Flp-typ_CpaB"/>
</dbReference>